<comment type="caution">
    <text evidence="2">The sequence shown here is derived from an EMBL/GenBank/DDBJ whole genome shotgun (WGS) entry which is preliminary data.</text>
</comment>
<proteinExistence type="predicted"/>
<name>A0A5B7I9W2_PORTR</name>
<sequence length="41" mass="4696">MWGIMSRGMQPVHQPPTSCSNPECGQVYLTTFPQPMKGTWW</sequence>
<organism evidence="2 3">
    <name type="scientific">Portunus trituberculatus</name>
    <name type="common">Swimming crab</name>
    <name type="synonym">Neptunus trituberculatus</name>
    <dbReference type="NCBI Taxonomy" id="210409"/>
    <lineage>
        <taxon>Eukaryota</taxon>
        <taxon>Metazoa</taxon>
        <taxon>Ecdysozoa</taxon>
        <taxon>Arthropoda</taxon>
        <taxon>Crustacea</taxon>
        <taxon>Multicrustacea</taxon>
        <taxon>Malacostraca</taxon>
        <taxon>Eumalacostraca</taxon>
        <taxon>Eucarida</taxon>
        <taxon>Decapoda</taxon>
        <taxon>Pleocyemata</taxon>
        <taxon>Brachyura</taxon>
        <taxon>Eubrachyura</taxon>
        <taxon>Portunoidea</taxon>
        <taxon>Portunidae</taxon>
        <taxon>Portuninae</taxon>
        <taxon>Portunus</taxon>
    </lineage>
</organism>
<feature type="region of interest" description="Disordered" evidence="1">
    <location>
        <begin position="1"/>
        <end position="20"/>
    </location>
</feature>
<protein>
    <submittedName>
        <fullName evidence="2">Uncharacterized protein</fullName>
    </submittedName>
</protein>
<keyword evidence="3" id="KW-1185">Reference proteome</keyword>
<reference evidence="2 3" key="1">
    <citation type="submission" date="2019-05" db="EMBL/GenBank/DDBJ databases">
        <title>Another draft genome of Portunus trituberculatus and its Hox gene families provides insights of decapod evolution.</title>
        <authorList>
            <person name="Jeong J.-H."/>
            <person name="Song I."/>
            <person name="Kim S."/>
            <person name="Choi T."/>
            <person name="Kim D."/>
            <person name="Ryu S."/>
            <person name="Kim W."/>
        </authorList>
    </citation>
    <scope>NUCLEOTIDE SEQUENCE [LARGE SCALE GENOMIC DNA]</scope>
    <source>
        <tissue evidence="2">Muscle</tissue>
    </source>
</reference>
<dbReference type="EMBL" id="VSRR010048077">
    <property type="protein sequence ID" value="MPC78307.1"/>
    <property type="molecule type" value="Genomic_DNA"/>
</dbReference>
<accession>A0A5B7I9W2</accession>
<evidence type="ECO:0000313" key="3">
    <source>
        <dbReference type="Proteomes" id="UP000324222"/>
    </source>
</evidence>
<gene>
    <name evidence="2" type="ORF">E2C01_072791</name>
</gene>
<dbReference type="Proteomes" id="UP000324222">
    <property type="component" value="Unassembled WGS sequence"/>
</dbReference>
<dbReference type="AlphaFoldDB" id="A0A5B7I9W2"/>
<evidence type="ECO:0000313" key="2">
    <source>
        <dbReference type="EMBL" id="MPC78307.1"/>
    </source>
</evidence>
<evidence type="ECO:0000256" key="1">
    <source>
        <dbReference type="SAM" id="MobiDB-lite"/>
    </source>
</evidence>